<comment type="caution">
    <text evidence="1">The sequence shown here is derived from an EMBL/GenBank/DDBJ whole genome shotgun (WGS) entry which is preliminary data.</text>
</comment>
<dbReference type="AlphaFoldDB" id="X1S490"/>
<reference evidence="1" key="1">
    <citation type="journal article" date="2014" name="Front. Microbiol.">
        <title>High frequency of phylogenetically diverse reductive dehalogenase-homologous genes in deep subseafloor sedimentary metagenomes.</title>
        <authorList>
            <person name="Kawai M."/>
            <person name="Futagami T."/>
            <person name="Toyoda A."/>
            <person name="Takaki Y."/>
            <person name="Nishi S."/>
            <person name="Hori S."/>
            <person name="Arai W."/>
            <person name="Tsubouchi T."/>
            <person name="Morono Y."/>
            <person name="Uchiyama I."/>
            <person name="Ito T."/>
            <person name="Fujiyama A."/>
            <person name="Inagaki F."/>
            <person name="Takami H."/>
        </authorList>
    </citation>
    <scope>NUCLEOTIDE SEQUENCE</scope>
    <source>
        <strain evidence="1">Expedition CK06-06</strain>
    </source>
</reference>
<evidence type="ECO:0000313" key="1">
    <source>
        <dbReference type="EMBL" id="GAI62599.1"/>
    </source>
</evidence>
<accession>X1S490</accession>
<proteinExistence type="predicted"/>
<feature type="non-terminal residue" evidence="1">
    <location>
        <position position="1"/>
    </location>
</feature>
<organism evidence="1">
    <name type="scientific">marine sediment metagenome</name>
    <dbReference type="NCBI Taxonomy" id="412755"/>
    <lineage>
        <taxon>unclassified sequences</taxon>
        <taxon>metagenomes</taxon>
        <taxon>ecological metagenomes</taxon>
    </lineage>
</organism>
<name>X1S490_9ZZZZ</name>
<gene>
    <name evidence="1" type="ORF">S12H4_07998</name>
</gene>
<dbReference type="EMBL" id="BARW01003032">
    <property type="protein sequence ID" value="GAI62599.1"/>
    <property type="molecule type" value="Genomic_DNA"/>
</dbReference>
<protein>
    <submittedName>
        <fullName evidence="1">Uncharacterized protein</fullName>
    </submittedName>
</protein>
<sequence length="110" mass="12543">CDVVRILSVSAKDIYIPKAIAKWFDDSSIELDTENHLVKLNGREARIQLDTGFNNENGYSAGKLVWALREVLTGIKQPKMVTYYPSSMYYGIEVMEHTDEAILDILDFLK</sequence>